<dbReference type="SUPFAM" id="SSF56399">
    <property type="entry name" value="ADP-ribosylation"/>
    <property type="match status" value="1"/>
</dbReference>
<evidence type="ECO:0000256" key="8">
    <source>
        <dbReference type="ARBA" id="ARBA00023026"/>
    </source>
</evidence>
<comment type="caution">
    <text evidence="11">The sequence shown here is derived from an EMBL/GenBank/DDBJ whole genome shotgun (WGS) entry which is preliminary data.</text>
</comment>
<keyword evidence="6 10" id="KW-0808">Transferase</keyword>
<keyword evidence="5 10" id="KW-0328">Glycosyltransferase</keyword>
<dbReference type="PRINTS" id="PR00970">
    <property type="entry name" value="RIBTRNSFRASE"/>
</dbReference>
<dbReference type="Gene3D" id="3.90.176.10">
    <property type="entry name" value="Toxin ADP-ribosyltransferase, Chain A, domain 1"/>
    <property type="match status" value="1"/>
</dbReference>
<comment type="catalytic activity">
    <reaction evidence="9 10">
        <text>L-arginyl-[protein] + NAD(+) = N(omega)-(ADP-D-ribosyl)-L-arginyl-[protein] + nicotinamide + H(+)</text>
        <dbReference type="Rhea" id="RHEA:19149"/>
        <dbReference type="Rhea" id="RHEA-COMP:10532"/>
        <dbReference type="Rhea" id="RHEA-COMP:15087"/>
        <dbReference type="ChEBI" id="CHEBI:15378"/>
        <dbReference type="ChEBI" id="CHEBI:17154"/>
        <dbReference type="ChEBI" id="CHEBI:29965"/>
        <dbReference type="ChEBI" id="CHEBI:57540"/>
        <dbReference type="ChEBI" id="CHEBI:142554"/>
        <dbReference type="EC" id="2.4.2.31"/>
    </reaction>
</comment>
<evidence type="ECO:0000256" key="1">
    <source>
        <dbReference type="ARBA" id="ARBA00004613"/>
    </source>
</evidence>
<gene>
    <name evidence="11" type="ORF">chiPu_0013744</name>
</gene>
<dbReference type="PANTHER" id="PTHR10339:SF25">
    <property type="entry name" value="SECRETED EXOENZYME S"/>
    <property type="match status" value="1"/>
</dbReference>
<evidence type="ECO:0000256" key="10">
    <source>
        <dbReference type="RuleBase" id="RU361228"/>
    </source>
</evidence>
<keyword evidence="10" id="KW-0520">NAD</keyword>
<feature type="chain" id="PRO_5018812544" description="NAD(P)(+)--arginine ADP-ribosyltransferase" evidence="10">
    <location>
        <begin position="25"/>
        <end position="293"/>
    </location>
</feature>
<organism evidence="11 12">
    <name type="scientific">Chiloscyllium punctatum</name>
    <name type="common">Brownbanded bambooshark</name>
    <name type="synonym">Hemiscyllium punctatum</name>
    <dbReference type="NCBI Taxonomy" id="137246"/>
    <lineage>
        <taxon>Eukaryota</taxon>
        <taxon>Metazoa</taxon>
        <taxon>Chordata</taxon>
        <taxon>Craniata</taxon>
        <taxon>Vertebrata</taxon>
        <taxon>Chondrichthyes</taxon>
        <taxon>Elasmobranchii</taxon>
        <taxon>Galeomorphii</taxon>
        <taxon>Galeoidea</taxon>
        <taxon>Orectolobiformes</taxon>
        <taxon>Hemiscylliidae</taxon>
        <taxon>Chiloscyllium</taxon>
    </lineage>
</organism>
<dbReference type="GO" id="GO:0090729">
    <property type="term" value="F:toxin activity"/>
    <property type="evidence" value="ECO:0007669"/>
    <property type="project" value="UniProtKB-KW"/>
</dbReference>
<comment type="similarity">
    <text evidence="2 10">Belongs to the Arg-specific ADP-ribosyltransferase family.</text>
</comment>
<dbReference type="GO" id="GO:0003950">
    <property type="term" value="F:NAD+ poly-ADP-ribosyltransferase activity"/>
    <property type="evidence" value="ECO:0007669"/>
    <property type="project" value="TreeGrafter"/>
</dbReference>
<dbReference type="Pfam" id="PF01129">
    <property type="entry name" value="ART"/>
    <property type="match status" value="1"/>
</dbReference>
<dbReference type="Proteomes" id="UP000287033">
    <property type="component" value="Unassembled WGS sequence"/>
</dbReference>
<dbReference type="AlphaFoldDB" id="A0A401SXZ6"/>
<dbReference type="GO" id="GO:0016779">
    <property type="term" value="F:nucleotidyltransferase activity"/>
    <property type="evidence" value="ECO:0007669"/>
    <property type="project" value="UniProtKB-KW"/>
</dbReference>
<keyword evidence="8" id="KW-0843">Virulence</keyword>
<dbReference type="OMA" id="SKFNCAY"/>
<keyword evidence="12" id="KW-1185">Reference proteome</keyword>
<keyword evidence="10" id="KW-0521">NADP</keyword>
<dbReference type="EMBL" id="BEZZ01000680">
    <property type="protein sequence ID" value="GCC35261.1"/>
    <property type="molecule type" value="Genomic_DNA"/>
</dbReference>
<evidence type="ECO:0000256" key="4">
    <source>
        <dbReference type="ARBA" id="ARBA00022656"/>
    </source>
</evidence>
<name>A0A401SXZ6_CHIPU</name>
<evidence type="ECO:0000313" key="11">
    <source>
        <dbReference type="EMBL" id="GCC35261.1"/>
    </source>
</evidence>
<reference evidence="11 12" key="1">
    <citation type="journal article" date="2018" name="Nat. Ecol. Evol.">
        <title>Shark genomes provide insights into elasmobranch evolution and the origin of vertebrates.</title>
        <authorList>
            <person name="Hara Y"/>
            <person name="Yamaguchi K"/>
            <person name="Onimaru K"/>
            <person name="Kadota M"/>
            <person name="Koyanagi M"/>
            <person name="Keeley SD"/>
            <person name="Tatsumi K"/>
            <person name="Tanaka K"/>
            <person name="Motone F"/>
            <person name="Kageyama Y"/>
            <person name="Nozu R"/>
            <person name="Adachi N"/>
            <person name="Nishimura O"/>
            <person name="Nakagawa R"/>
            <person name="Tanegashima C"/>
            <person name="Kiyatake I"/>
            <person name="Matsumoto R"/>
            <person name="Murakumo K"/>
            <person name="Nishida K"/>
            <person name="Terakita A"/>
            <person name="Kuratani S"/>
            <person name="Sato K"/>
            <person name="Hyodo S Kuraku.S."/>
        </authorList>
    </citation>
    <scope>NUCLEOTIDE SEQUENCE [LARGE SCALE GENOMIC DNA]</scope>
</reference>
<dbReference type="PROSITE" id="PS51996">
    <property type="entry name" value="TR_MART"/>
    <property type="match status" value="1"/>
</dbReference>
<protein>
    <recommendedName>
        <fullName evidence="10">NAD(P)(+)--arginine ADP-ribosyltransferase</fullName>
        <ecNumber evidence="10">2.4.2.31</ecNumber>
    </recommendedName>
    <alternativeName>
        <fullName evidence="10">Mono(ADP-ribosyl)transferase</fullName>
    </alternativeName>
</protein>
<keyword evidence="7" id="KW-0548">Nucleotidyltransferase</keyword>
<dbReference type="InterPro" id="IPR050999">
    <property type="entry name" value="ADP-ribosyltransferase_ARG"/>
</dbReference>
<evidence type="ECO:0000256" key="5">
    <source>
        <dbReference type="ARBA" id="ARBA00022676"/>
    </source>
</evidence>
<dbReference type="EC" id="2.4.2.31" evidence="10"/>
<evidence type="ECO:0000256" key="3">
    <source>
        <dbReference type="ARBA" id="ARBA00022525"/>
    </source>
</evidence>
<evidence type="ECO:0000256" key="9">
    <source>
        <dbReference type="ARBA" id="ARBA00047597"/>
    </source>
</evidence>
<comment type="subcellular location">
    <subcellularLocation>
        <location evidence="1">Secreted</location>
    </subcellularLocation>
</comment>
<accession>A0A401SXZ6</accession>
<dbReference type="PANTHER" id="PTHR10339">
    <property type="entry name" value="ADP-RIBOSYLTRANSFERASE"/>
    <property type="match status" value="1"/>
</dbReference>
<evidence type="ECO:0000256" key="2">
    <source>
        <dbReference type="ARBA" id="ARBA00009558"/>
    </source>
</evidence>
<dbReference type="InterPro" id="IPR000768">
    <property type="entry name" value="ART"/>
</dbReference>
<dbReference type="PROSITE" id="PS01291">
    <property type="entry name" value="ART"/>
    <property type="match status" value="1"/>
</dbReference>
<proteinExistence type="inferred from homology"/>
<keyword evidence="4" id="KW-0800">Toxin</keyword>
<dbReference type="GO" id="GO:0106274">
    <property type="term" value="F:NAD+-protein-arginine ADP-ribosyltransferase activity"/>
    <property type="evidence" value="ECO:0007669"/>
    <property type="project" value="UniProtKB-EC"/>
</dbReference>
<dbReference type="GO" id="GO:0005576">
    <property type="term" value="C:extracellular region"/>
    <property type="evidence" value="ECO:0007669"/>
    <property type="project" value="UniProtKB-SubCell"/>
</dbReference>
<sequence length="293" mass="33984">MMRMQLLWKILLLSLCLQNQRTSALKATGKCVKLDMAKNSAAYVFTQDDITDQAAIDYIRKEWQDRRDFLEVWELANRSLGQNCIMPPGLRREHLMAINAYTQESRLYEEFNEATRKYGASDAIYQTNFHFKGFHYLLSIALAKFQQKQRITFRGVRIVFNATKGEEVRLGQFSSTSLMRSIAISFMNSRSDANTLFEIRTRLGVLIREFSDMEHEEEVMIPPTEVFEVEDTPQWEKKGSKKWIKIKLVSRRSKGIRVTVDTCNGAFKVKRRNINCSKLGQLLRGIEPSCISN</sequence>
<feature type="signal peptide" evidence="10">
    <location>
        <begin position="1"/>
        <end position="24"/>
    </location>
</feature>
<dbReference type="OrthoDB" id="423533at2759"/>
<keyword evidence="10" id="KW-0732">Signal</keyword>
<evidence type="ECO:0000256" key="6">
    <source>
        <dbReference type="ARBA" id="ARBA00022679"/>
    </source>
</evidence>
<keyword evidence="3" id="KW-0964">Secreted</keyword>
<evidence type="ECO:0000256" key="7">
    <source>
        <dbReference type="ARBA" id="ARBA00022695"/>
    </source>
</evidence>
<evidence type="ECO:0000313" key="12">
    <source>
        <dbReference type="Proteomes" id="UP000287033"/>
    </source>
</evidence>